<comment type="caution">
    <text evidence="5">The sequence shown here is derived from an EMBL/GenBank/DDBJ whole genome shotgun (WGS) entry which is preliminary data.</text>
</comment>
<evidence type="ECO:0000259" key="4">
    <source>
        <dbReference type="PROSITE" id="PS51715"/>
    </source>
</evidence>
<accession>A0A9J6H199</accession>
<proteinExistence type="inferred from homology"/>
<dbReference type="OrthoDB" id="7788754at2759"/>
<dbReference type="Pfam" id="PF02263">
    <property type="entry name" value="GBP"/>
    <property type="match status" value="1"/>
</dbReference>
<dbReference type="InterPro" id="IPR015894">
    <property type="entry name" value="Guanylate-bd_N"/>
</dbReference>
<dbReference type="PANTHER" id="PTHR10751">
    <property type="entry name" value="GUANYLATE BINDING PROTEIN"/>
    <property type="match status" value="1"/>
</dbReference>
<dbReference type="GO" id="GO:0005525">
    <property type="term" value="F:GTP binding"/>
    <property type="evidence" value="ECO:0007669"/>
    <property type="project" value="UniProtKB-KW"/>
</dbReference>
<dbReference type="EMBL" id="JABSTR010000010">
    <property type="protein sequence ID" value="KAH9380492.1"/>
    <property type="molecule type" value="Genomic_DNA"/>
</dbReference>
<dbReference type="GO" id="GO:0003924">
    <property type="term" value="F:GTPase activity"/>
    <property type="evidence" value="ECO:0007669"/>
    <property type="project" value="InterPro"/>
</dbReference>
<dbReference type="Gene3D" id="3.40.50.300">
    <property type="entry name" value="P-loop containing nucleotide triphosphate hydrolases"/>
    <property type="match status" value="1"/>
</dbReference>
<dbReference type="OMA" id="ACERNST"/>
<reference evidence="5 6" key="1">
    <citation type="journal article" date="2020" name="Cell">
        <title>Large-Scale Comparative Analyses of Tick Genomes Elucidate Their Genetic Diversity and Vector Capacities.</title>
        <authorList>
            <consortium name="Tick Genome and Microbiome Consortium (TIGMIC)"/>
            <person name="Jia N."/>
            <person name="Wang J."/>
            <person name="Shi W."/>
            <person name="Du L."/>
            <person name="Sun Y."/>
            <person name="Zhan W."/>
            <person name="Jiang J.F."/>
            <person name="Wang Q."/>
            <person name="Zhang B."/>
            <person name="Ji P."/>
            <person name="Bell-Sakyi L."/>
            <person name="Cui X.M."/>
            <person name="Yuan T.T."/>
            <person name="Jiang B.G."/>
            <person name="Yang W.F."/>
            <person name="Lam T.T."/>
            <person name="Chang Q.C."/>
            <person name="Ding S.J."/>
            <person name="Wang X.J."/>
            <person name="Zhu J.G."/>
            <person name="Ruan X.D."/>
            <person name="Zhao L."/>
            <person name="Wei J.T."/>
            <person name="Ye R.Z."/>
            <person name="Que T.C."/>
            <person name="Du C.H."/>
            <person name="Zhou Y.H."/>
            <person name="Cheng J.X."/>
            <person name="Dai P.F."/>
            <person name="Guo W.B."/>
            <person name="Han X.H."/>
            <person name="Huang E.J."/>
            <person name="Li L.F."/>
            <person name="Wei W."/>
            <person name="Gao Y.C."/>
            <person name="Liu J.Z."/>
            <person name="Shao H.Z."/>
            <person name="Wang X."/>
            <person name="Wang C.C."/>
            <person name="Yang T.C."/>
            <person name="Huo Q.B."/>
            <person name="Li W."/>
            <person name="Chen H.Y."/>
            <person name="Chen S.E."/>
            <person name="Zhou L.G."/>
            <person name="Ni X.B."/>
            <person name="Tian J.H."/>
            <person name="Sheng Y."/>
            <person name="Liu T."/>
            <person name="Pan Y.S."/>
            <person name="Xia L.Y."/>
            <person name="Li J."/>
            <person name="Zhao F."/>
            <person name="Cao W.C."/>
        </authorList>
    </citation>
    <scope>NUCLEOTIDE SEQUENCE [LARGE SCALE GENOMIC DNA]</scope>
    <source>
        <strain evidence="5">HaeL-2018</strain>
    </source>
</reference>
<dbReference type="SUPFAM" id="SSF52540">
    <property type="entry name" value="P-loop containing nucleoside triphosphate hydrolases"/>
    <property type="match status" value="1"/>
</dbReference>
<keyword evidence="1" id="KW-0547">Nucleotide-binding</keyword>
<dbReference type="FunFam" id="3.40.50.300:FF:004169">
    <property type="entry name" value="Atlastin 3"/>
    <property type="match status" value="1"/>
</dbReference>
<comment type="similarity">
    <text evidence="3">Belongs to the TRAFAC class dynamin-like GTPase superfamily. GB1/RHD3 GTPase family.</text>
</comment>
<gene>
    <name evidence="5" type="ORF">HPB48_014080</name>
</gene>
<sequence length="326" mass="36993">MVQILRTTDDHSFELDEEALGRILLADDVKDKPVVVVSVAGAFRKGKSLLLDFFLRYMHSEGESSWMDDPSVRLGGSSWREACERNSTGILLWNEAFLVTRSDGQRLAVLFMYTHGAFDSTSTAADCSKLLALSIMTSSVQVYNLSQAIKESDLQHLQLLSECGRLVEKDRTKQPFQELLFLVRDWSNLHDAGYGAEGGTCFLDRTLQMLEEQNQEQEQLRRILRSCFTKIRCFLMAHPGDRVAATPSFDGPLSDIEDAFKKQLEELVPSLLAPDNLLVKKINGREISCQELMTYFKMYVNTVKEHKLLDPEAIREVVNDFLREVA</sequence>
<dbReference type="InterPro" id="IPR027417">
    <property type="entry name" value="P-loop_NTPase"/>
</dbReference>
<dbReference type="InterPro" id="IPR030386">
    <property type="entry name" value="G_GB1_RHD3_dom"/>
</dbReference>
<protein>
    <recommendedName>
        <fullName evidence="4">GB1/RHD3-type G domain-containing protein</fullName>
    </recommendedName>
</protein>
<keyword evidence="2" id="KW-0342">GTP-binding</keyword>
<feature type="domain" description="GB1/RHD3-type G" evidence="4">
    <location>
        <begin position="31"/>
        <end position="276"/>
    </location>
</feature>
<dbReference type="Proteomes" id="UP000821853">
    <property type="component" value="Chromosome 8"/>
</dbReference>
<evidence type="ECO:0000313" key="6">
    <source>
        <dbReference type="Proteomes" id="UP000821853"/>
    </source>
</evidence>
<organism evidence="5 6">
    <name type="scientific">Haemaphysalis longicornis</name>
    <name type="common">Bush tick</name>
    <dbReference type="NCBI Taxonomy" id="44386"/>
    <lineage>
        <taxon>Eukaryota</taxon>
        <taxon>Metazoa</taxon>
        <taxon>Ecdysozoa</taxon>
        <taxon>Arthropoda</taxon>
        <taxon>Chelicerata</taxon>
        <taxon>Arachnida</taxon>
        <taxon>Acari</taxon>
        <taxon>Parasitiformes</taxon>
        <taxon>Ixodida</taxon>
        <taxon>Ixodoidea</taxon>
        <taxon>Ixodidae</taxon>
        <taxon>Haemaphysalinae</taxon>
        <taxon>Haemaphysalis</taxon>
    </lineage>
</organism>
<evidence type="ECO:0000256" key="3">
    <source>
        <dbReference type="PROSITE-ProRule" id="PRU01052"/>
    </source>
</evidence>
<keyword evidence="6" id="KW-1185">Reference proteome</keyword>
<dbReference type="PROSITE" id="PS51715">
    <property type="entry name" value="G_GB1_RHD3"/>
    <property type="match status" value="1"/>
</dbReference>
<name>A0A9J6H199_HAELO</name>
<evidence type="ECO:0000256" key="1">
    <source>
        <dbReference type="ARBA" id="ARBA00022741"/>
    </source>
</evidence>
<dbReference type="AlphaFoldDB" id="A0A9J6H199"/>
<evidence type="ECO:0000313" key="5">
    <source>
        <dbReference type="EMBL" id="KAH9380492.1"/>
    </source>
</evidence>
<dbReference type="VEuPathDB" id="VectorBase:HLOH_042677"/>
<evidence type="ECO:0000256" key="2">
    <source>
        <dbReference type="ARBA" id="ARBA00023134"/>
    </source>
</evidence>